<dbReference type="GO" id="GO:0003729">
    <property type="term" value="F:mRNA binding"/>
    <property type="evidence" value="ECO:0007669"/>
    <property type="project" value="TreeGrafter"/>
</dbReference>
<accession>A0A538S9V5</accession>
<feature type="domain" description="S1 motif" evidence="6">
    <location>
        <begin position="217"/>
        <end position="288"/>
    </location>
</feature>
<dbReference type="GO" id="GO:0022627">
    <property type="term" value="C:cytosolic small ribosomal subunit"/>
    <property type="evidence" value="ECO:0007669"/>
    <property type="project" value="TreeGrafter"/>
</dbReference>
<evidence type="ECO:0000313" key="7">
    <source>
        <dbReference type="EMBL" id="TMQ48147.1"/>
    </source>
</evidence>
<dbReference type="GO" id="GO:0006412">
    <property type="term" value="P:translation"/>
    <property type="evidence" value="ECO:0007669"/>
    <property type="project" value="TreeGrafter"/>
</dbReference>
<dbReference type="PROSITE" id="PS50126">
    <property type="entry name" value="S1"/>
    <property type="match status" value="5"/>
</dbReference>
<dbReference type="InterPro" id="IPR035104">
    <property type="entry name" value="Ribosomal_protein_S1-like"/>
</dbReference>
<keyword evidence="3" id="KW-0687">Ribonucleoprotein</keyword>
<dbReference type="FunFam" id="2.40.50.140:FF:000103">
    <property type="entry name" value="protein RRP5 homolog"/>
    <property type="match status" value="1"/>
</dbReference>
<feature type="domain" description="S1 motif" evidence="6">
    <location>
        <begin position="48"/>
        <end position="117"/>
    </location>
</feature>
<evidence type="ECO:0000256" key="1">
    <source>
        <dbReference type="ARBA" id="ARBA00006767"/>
    </source>
</evidence>
<dbReference type="GO" id="GO:0003735">
    <property type="term" value="F:structural constituent of ribosome"/>
    <property type="evidence" value="ECO:0007669"/>
    <property type="project" value="TreeGrafter"/>
</dbReference>
<feature type="domain" description="S1 motif" evidence="6">
    <location>
        <begin position="390"/>
        <end position="460"/>
    </location>
</feature>
<dbReference type="SMART" id="SM00316">
    <property type="entry name" value="S1"/>
    <property type="match status" value="5"/>
</dbReference>
<evidence type="ECO:0000313" key="8">
    <source>
        <dbReference type="Proteomes" id="UP000320184"/>
    </source>
</evidence>
<comment type="function">
    <text evidence="4">Binds mRNA; thus facilitating recognition of the initiation point. It is needed to translate mRNA with a short Shine-Dalgarno (SD) purine-rich sequence.</text>
</comment>
<feature type="compositionally biased region" description="Basic and acidic residues" evidence="5">
    <location>
        <begin position="492"/>
        <end position="507"/>
    </location>
</feature>
<gene>
    <name evidence="7" type="ORF">E6K73_12615</name>
</gene>
<dbReference type="InterPro" id="IPR050437">
    <property type="entry name" value="Ribos_protein_bS1-like"/>
</dbReference>
<dbReference type="Gene3D" id="2.40.50.140">
    <property type="entry name" value="Nucleic acid-binding proteins"/>
    <property type="match status" value="5"/>
</dbReference>
<organism evidence="7 8">
    <name type="scientific">Eiseniibacteriota bacterium</name>
    <dbReference type="NCBI Taxonomy" id="2212470"/>
    <lineage>
        <taxon>Bacteria</taxon>
        <taxon>Candidatus Eiseniibacteriota</taxon>
    </lineage>
</organism>
<dbReference type="InterPro" id="IPR012340">
    <property type="entry name" value="NA-bd_OB-fold"/>
</dbReference>
<feature type="region of interest" description="Disordered" evidence="5">
    <location>
        <begin position="468"/>
        <end position="507"/>
    </location>
</feature>
<dbReference type="InterPro" id="IPR003029">
    <property type="entry name" value="S1_domain"/>
</dbReference>
<feature type="domain" description="S1 motif" evidence="6">
    <location>
        <begin position="305"/>
        <end position="374"/>
    </location>
</feature>
<dbReference type="CDD" id="cd00164">
    <property type="entry name" value="S1_like"/>
    <property type="match status" value="1"/>
</dbReference>
<comment type="similarity">
    <text evidence="1">Belongs to the bacterial ribosomal protein bS1 family.</text>
</comment>
<dbReference type="PRINTS" id="PR00681">
    <property type="entry name" value="RIBOSOMALS1"/>
</dbReference>
<feature type="compositionally biased region" description="Basic and acidic residues" evidence="5">
    <location>
        <begin position="1"/>
        <end position="19"/>
    </location>
</feature>
<dbReference type="CDD" id="cd05688">
    <property type="entry name" value="S1_RPS1_repeat_ec3"/>
    <property type="match status" value="1"/>
</dbReference>
<dbReference type="Proteomes" id="UP000320184">
    <property type="component" value="Unassembled WGS sequence"/>
</dbReference>
<evidence type="ECO:0000259" key="6">
    <source>
        <dbReference type="PROSITE" id="PS50126"/>
    </source>
</evidence>
<dbReference type="EMBL" id="VBOT01000153">
    <property type="protein sequence ID" value="TMQ48147.1"/>
    <property type="molecule type" value="Genomic_DNA"/>
</dbReference>
<sequence length="507" mass="54589">MGDDREQRGEDADPDREPDGSETFLKALEDFEREKPSPGPGRAEPVVGARIRGTLVSIGDEQSLVDFGGRSEALVETKHLRDEAGALKHQPGDLVELFVVEAADQIVLAPSLLADPRAAWSQVHEARRTEVPVTGRATSLNAGGLEVDLGGVRGFCPVSQVEAAFCADPSVYVGRTLQFLVTELDEARGTAVLSRKALLRREEQEKASRLLASLKPGDEIEGSVTRLEPFGAFVNIGGVDGLVHVSEISHDRTAHPRDALAEGQKVRVRVLRIDRLKDDRPRIGLSIKAAAPDPWANVGERFTKGLRVRGAVVRLTDFGAFVNLAPGIDGLVHVSEAAPHRVSHVKEVLSQGQDVEALVLAVDPVKRRISLSIREAIGESAPAARSAAVGDAVEGVVAGIKPYGVFVDLPVYGHRVRGLVPREETGEPRNADLMKRFKVGQPLAVEVIEVKEGKIRLSAARAAARAEERGFRSYEQRGGPAPDAPPTAMAEALRKAMEAARKKQEGR</sequence>
<keyword evidence="2" id="KW-0689">Ribosomal protein</keyword>
<dbReference type="PANTHER" id="PTHR10724:SF7">
    <property type="entry name" value="SMALL RIBOSOMAL SUBUNIT PROTEIN BS1C"/>
    <property type="match status" value="1"/>
</dbReference>
<dbReference type="CDD" id="cd04465">
    <property type="entry name" value="S1_RPS1_repeat_ec2_hs2"/>
    <property type="match status" value="1"/>
</dbReference>
<dbReference type="SUPFAM" id="SSF50249">
    <property type="entry name" value="Nucleic acid-binding proteins"/>
    <property type="match status" value="5"/>
</dbReference>
<comment type="caution">
    <text evidence="7">The sequence shown here is derived from an EMBL/GenBank/DDBJ whole genome shotgun (WGS) entry which is preliminary data.</text>
</comment>
<protein>
    <submittedName>
        <fullName evidence="7">S1 RNA-binding domain-containing protein</fullName>
    </submittedName>
</protein>
<evidence type="ECO:0000256" key="4">
    <source>
        <dbReference type="ARBA" id="ARBA00025604"/>
    </source>
</evidence>
<evidence type="ECO:0000256" key="5">
    <source>
        <dbReference type="SAM" id="MobiDB-lite"/>
    </source>
</evidence>
<reference evidence="7 8" key="1">
    <citation type="journal article" date="2019" name="Nat. Microbiol.">
        <title>Mediterranean grassland soil C-N compound turnover is dependent on rainfall and depth, and is mediated by genomically divergent microorganisms.</title>
        <authorList>
            <person name="Diamond S."/>
            <person name="Andeer P.F."/>
            <person name="Li Z."/>
            <person name="Crits-Christoph A."/>
            <person name="Burstein D."/>
            <person name="Anantharaman K."/>
            <person name="Lane K.R."/>
            <person name="Thomas B.C."/>
            <person name="Pan C."/>
            <person name="Northen T.R."/>
            <person name="Banfield J.F."/>
        </authorList>
    </citation>
    <scope>NUCLEOTIDE SEQUENCE [LARGE SCALE GENOMIC DNA]</scope>
    <source>
        <strain evidence="7">WS_3</strain>
    </source>
</reference>
<feature type="region of interest" description="Disordered" evidence="5">
    <location>
        <begin position="1"/>
        <end position="21"/>
    </location>
</feature>
<evidence type="ECO:0000256" key="2">
    <source>
        <dbReference type="ARBA" id="ARBA00022980"/>
    </source>
</evidence>
<evidence type="ECO:0000256" key="3">
    <source>
        <dbReference type="ARBA" id="ARBA00023274"/>
    </source>
</evidence>
<dbReference type="PANTHER" id="PTHR10724">
    <property type="entry name" value="30S RIBOSOMAL PROTEIN S1"/>
    <property type="match status" value="1"/>
</dbReference>
<proteinExistence type="inferred from homology"/>
<dbReference type="Pfam" id="PF00575">
    <property type="entry name" value="S1"/>
    <property type="match status" value="4"/>
</dbReference>
<feature type="domain" description="S1 motif" evidence="6">
    <location>
        <begin position="130"/>
        <end position="196"/>
    </location>
</feature>
<dbReference type="AlphaFoldDB" id="A0A538S9V5"/>
<name>A0A538S9V5_UNCEI</name>